<gene>
    <name evidence="1" type="ORF">TUM4438_40050</name>
</gene>
<evidence type="ECO:0000313" key="2">
    <source>
        <dbReference type="Proteomes" id="UP000887104"/>
    </source>
</evidence>
<evidence type="ECO:0000313" key="1">
    <source>
        <dbReference type="EMBL" id="GIU51214.1"/>
    </source>
</evidence>
<dbReference type="Proteomes" id="UP000887104">
    <property type="component" value="Unassembled WGS sequence"/>
</dbReference>
<keyword evidence="2" id="KW-1185">Reference proteome</keyword>
<reference evidence="1" key="1">
    <citation type="submission" date="2021-05" db="EMBL/GenBank/DDBJ databases">
        <title>Molecular characterization for Shewanella algae harboring chromosomal blaOXA-55-like strains isolated from clinical and environment sample.</title>
        <authorList>
            <person name="Ohama Y."/>
            <person name="Aoki K."/>
            <person name="Harada S."/>
            <person name="Moriya K."/>
            <person name="Ishii Y."/>
            <person name="Tateda K."/>
        </authorList>
    </citation>
    <scope>NUCLEOTIDE SEQUENCE</scope>
    <source>
        <strain evidence="1">JCM 11563</strain>
    </source>
</reference>
<sequence length="66" mass="7701">MHWVLDVVFREYALKVRDPDGAKYLALFSRPALNLLRQHQGKKDSLAGKRRRAGWSPTFRSELLFS</sequence>
<name>A0ABQ4PQ95_9GAMM</name>
<organism evidence="1 2">
    <name type="scientific">Shewanella sairae</name>
    <dbReference type="NCBI Taxonomy" id="190310"/>
    <lineage>
        <taxon>Bacteria</taxon>
        <taxon>Pseudomonadati</taxon>
        <taxon>Pseudomonadota</taxon>
        <taxon>Gammaproteobacteria</taxon>
        <taxon>Alteromonadales</taxon>
        <taxon>Shewanellaceae</taxon>
        <taxon>Shewanella</taxon>
    </lineage>
</organism>
<accession>A0ABQ4PQ95</accession>
<evidence type="ECO:0008006" key="3">
    <source>
        <dbReference type="Google" id="ProtNLM"/>
    </source>
</evidence>
<dbReference type="EMBL" id="BPEY01000109">
    <property type="protein sequence ID" value="GIU51214.1"/>
    <property type="molecule type" value="Genomic_DNA"/>
</dbReference>
<protein>
    <recommendedName>
        <fullName evidence="3">Transposase</fullName>
    </recommendedName>
</protein>
<comment type="caution">
    <text evidence="1">The sequence shown here is derived from an EMBL/GenBank/DDBJ whole genome shotgun (WGS) entry which is preliminary data.</text>
</comment>
<proteinExistence type="predicted"/>